<reference evidence="4" key="1">
    <citation type="submission" date="2021-02" db="EMBL/GenBank/DDBJ databases">
        <authorList>
            <person name="Dougan E. K."/>
            <person name="Rhodes N."/>
            <person name="Thang M."/>
            <person name="Chan C."/>
        </authorList>
    </citation>
    <scope>NUCLEOTIDE SEQUENCE</scope>
</reference>
<gene>
    <name evidence="4" type="ORF">PGLA2088_LOCUS49593</name>
</gene>
<evidence type="ECO:0000256" key="2">
    <source>
        <dbReference type="PROSITE-ProRule" id="PRU00708"/>
    </source>
</evidence>
<proteinExistence type="predicted"/>
<dbReference type="Pfam" id="PF13812">
    <property type="entry name" value="PPR_3"/>
    <property type="match status" value="1"/>
</dbReference>
<evidence type="ECO:0008006" key="6">
    <source>
        <dbReference type="Google" id="ProtNLM"/>
    </source>
</evidence>
<organism evidence="4 5">
    <name type="scientific">Polarella glacialis</name>
    <name type="common">Dinoflagellate</name>
    <dbReference type="NCBI Taxonomy" id="89957"/>
    <lineage>
        <taxon>Eukaryota</taxon>
        <taxon>Sar</taxon>
        <taxon>Alveolata</taxon>
        <taxon>Dinophyceae</taxon>
        <taxon>Suessiales</taxon>
        <taxon>Suessiaceae</taxon>
        <taxon>Polarella</taxon>
    </lineage>
</organism>
<dbReference type="Proteomes" id="UP000626109">
    <property type="component" value="Unassembled WGS sequence"/>
</dbReference>
<keyword evidence="1" id="KW-0677">Repeat</keyword>
<evidence type="ECO:0000313" key="5">
    <source>
        <dbReference type="Proteomes" id="UP000626109"/>
    </source>
</evidence>
<feature type="repeat" description="PPR" evidence="2">
    <location>
        <begin position="439"/>
        <end position="473"/>
    </location>
</feature>
<evidence type="ECO:0000313" key="4">
    <source>
        <dbReference type="EMBL" id="CAE8739403.1"/>
    </source>
</evidence>
<evidence type="ECO:0000256" key="1">
    <source>
        <dbReference type="ARBA" id="ARBA00022737"/>
    </source>
</evidence>
<dbReference type="PANTHER" id="PTHR47447">
    <property type="entry name" value="OS03G0856100 PROTEIN"/>
    <property type="match status" value="1"/>
</dbReference>
<feature type="repeat" description="PPR" evidence="2">
    <location>
        <begin position="404"/>
        <end position="438"/>
    </location>
</feature>
<dbReference type="NCBIfam" id="TIGR00756">
    <property type="entry name" value="PPR"/>
    <property type="match status" value="5"/>
</dbReference>
<dbReference type="Gene3D" id="1.25.40.10">
    <property type="entry name" value="Tetratricopeptide repeat domain"/>
    <property type="match status" value="2"/>
</dbReference>
<feature type="non-terminal residue" evidence="4">
    <location>
        <position position="1"/>
    </location>
</feature>
<feature type="region of interest" description="Disordered" evidence="3">
    <location>
        <begin position="329"/>
        <end position="352"/>
    </location>
</feature>
<dbReference type="EMBL" id="CAJNNW010037104">
    <property type="protein sequence ID" value="CAE8739403.1"/>
    <property type="molecule type" value="Genomic_DNA"/>
</dbReference>
<evidence type="ECO:0000256" key="3">
    <source>
        <dbReference type="SAM" id="MobiDB-lite"/>
    </source>
</evidence>
<dbReference type="AlphaFoldDB" id="A0A813LVN6"/>
<dbReference type="PROSITE" id="PS51375">
    <property type="entry name" value="PPR"/>
    <property type="match status" value="5"/>
</dbReference>
<feature type="repeat" description="PPR" evidence="2">
    <location>
        <begin position="474"/>
        <end position="508"/>
    </location>
</feature>
<dbReference type="InterPro" id="IPR011990">
    <property type="entry name" value="TPR-like_helical_dom_sf"/>
</dbReference>
<feature type="repeat" description="PPR" evidence="2">
    <location>
        <begin position="544"/>
        <end position="578"/>
    </location>
</feature>
<comment type="caution">
    <text evidence="4">The sequence shown here is derived from an EMBL/GenBank/DDBJ whole genome shotgun (WGS) entry which is preliminary data.</text>
</comment>
<dbReference type="InterPro" id="IPR002885">
    <property type="entry name" value="PPR_rpt"/>
</dbReference>
<dbReference type="Pfam" id="PF01535">
    <property type="entry name" value="PPR"/>
    <property type="match status" value="1"/>
</dbReference>
<protein>
    <recommendedName>
        <fullName evidence="6">Pentacotripeptide-repeat region of PRORP domain-containing protein</fullName>
    </recommendedName>
</protein>
<dbReference type="PANTHER" id="PTHR47447:SF17">
    <property type="entry name" value="OS12G0638900 PROTEIN"/>
    <property type="match status" value="1"/>
</dbReference>
<name>A0A813LVN6_POLGL</name>
<dbReference type="Pfam" id="PF13041">
    <property type="entry name" value="PPR_2"/>
    <property type="match status" value="1"/>
</dbReference>
<sequence>MCVALQERRSGEFSNLRVCRELACAASGGATGSKSRQRGFDVELVRWGTAAPATPEDLAEAMFPPSGRPPDEAAATWQWELFHRIFQKDASRYVTGAAWLILRALMARGVKLQLQGRQVVDLGIAHGLFFRRSAEGPEPAFDGVSALAASRADAFALCMGEDRRVIMVPSFTSLGVMHKWILLRLGEDSGDDSQGAEFAADLCGGALGLLLDGPKAASSSRGLTRVWPACSDSRFVVRSSRWGAAAAALAQPPPATARRGLDQRRAALEAMLAAAGLPFAPEAPGGSPTDADIEAAQNAAFHSEGRACAPAALMSAFVASGAFAQLASDRPQKDPVQYTRGPRGGGLVDRNQIRTKDWSSSWRSSGNGEEDKGKLLADLRSGKLNPKQMGETVAALQQRKLLTTHKEYTLVIKIFGKLGWWKEAMGLLVEMQRKSIMPNVMTYNAVIKAMAKGSQWRPAIELIAEMWAEGCRPDVITYSIAISACDQAGRWMEALQLLAEMERSGIKPDNIVFNSAISACARAGKWDRAMQLLGSMPARGLRPDVISYNAAINACARGGEWAEALKLLGAMRDEGLSPETRTFN</sequence>
<accession>A0A813LVN6</accession>
<feature type="repeat" description="PPR" evidence="2">
    <location>
        <begin position="509"/>
        <end position="543"/>
    </location>
</feature>